<evidence type="ECO:0000313" key="2">
    <source>
        <dbReference type="Proteomes" id="UP000031883"/>
    </source>
</evidence>
<dbReference type="Proteomes" id="UP000031883">
    <property type="component" value="Chromosome"/>
</dbReference>
<organism evidence="1 2">
    <name type="scientific">Yersinia rochesterensis</name>
    <dbReference type="NCBI Taxonomy" id="1604335"/>
    <lineage>
        <taxon>Bacteria</taxon>
        <taxon>Pseudomonadati</taxon>
        <taxon>Pseudomonadota</taxon>
        <taxon>Gammaproteobacteria</taxon>
        <taxon>Enterobacterales</taxon>
        <taxon>Yersiniaceae</taxon>
        <taxon>Yersinia</taxon>
    </lineage>
</organism>
<gene>
    <name evidence="1" type="ORF">CH54_1531</name>
</gene>
<sequence length="67" mass="7456">MKQPFIATGYSRTADIRAAVIVACFVLLRSPSIGIKATAAGGLTWCLCRVLRHLAEQDRLQPRHYSR</sequence>
<accession>A0ABM5SJZ7</accession>
<dbReference type="RefSeq" id="WP_144404286.1">
    <property type="nucleotide sequence ID" value="NZ_CP009997.1"/>
</dbReference>
<dbReference type="EMBL" id="CP009997">
    <property type="protein sequence ID" value="AJJ34810.1"/>
    <property type="molecule type" value="Genomic_DNA"/>
</dbReference>
<proteinExistence type="predicted"/>
<name>A0ABM5SJZ7_9GAMM</name>
<keyword evidence="2" id="KW-1185">Reference proteome</keyword>
<protein>
    <submittedName>
        <fullName evidence="1">Uncharacterized protein</fullName>
    </submittedName>
</protein>
<evidence type="ECO:0000313" key="1">
    <source>
        <dbReference type="EMBL" id="AJJ34810.1"/>
    </source>
</evidence>
<reference evidence="1 2" key="1">
    <citation type="journal article" date="2015" name="Genome Announc.">
        <title>Thirty-Two Complete Genome Assemblies of Nine Yersinia Species, Including Y. pestis, Y. pseudotuberculosis, and Y. enterocolitica.</title>
        <authorList>
            <person name="Johnson S.L."/>
            <person name="Daligault H.E."/>
            <person name="Davenport K.W."/>
            <person name="Jaissle J."/>
            <person name="Frey K.G."/>
            <person name="Ladner J.T."/>
            <person name="Broomall S.M."/>
            <person name="Bishop-Lilly K.A."/>
            <person name="Bruce D.C."/>
            <person name="Coyne S.R."/>
            <person name="Gibbons H.S."/>
            <person name="Lo C.C."/>
            <person name="Munk A.C."/>
            <person name="Rosenzweig C.N."/>
            <person name="Koroleva G.I."/>
            <person name="Palacios G.F."/>
            <person name="Redden C.L."/>
            <person name="Xu Y."/>
            <person name="Minogue T.D."/>
            <person name="Chain P.S."/>
        </authorList>
    </citation>
    <scope>NUCLEOTIDE SEQUENCE [LARGE SCALE GENOMIC DNA]</scope>
    <source>
        <strain evidence="1 2">Y231</strain>
    </source>
</reference>